<accession>A0A8S0T4S3</accession>
<dbReference type="EMBL" id="CACTIH010005632">
    <property type="protein sequence ID" value="CAA2999406.1"/>
    <property type="molecule type" value="Genomic_DNA"/>
</dbReference>
<reference evidence="1 2" key="1">
    <citation type="submission" date="2019-12" db="EMBL/GenBank/DDBJ databases">
        <authorList>
            <person name="Alioto T."/>
            <person name="Alioto T."/>
            <person name="Gomez Garrido J."/>
        </authorList>
    </citation>
    <scope>NUCLEOTIDE SEQUENCE [LARGE SCALE GENOMIC DNA]</scope>
</reference>
<dbReference type="InterPro" id="IPR036047">
    <property type="entry name" value="F-box-like_dom_sf"/>
</dbReference>
<evidence type="ECO:0000313" key="1">
    <source>
        <dbReference type="EMBL" id="CAA2999406.1"/>
    </source>
</evidence>
<dbReference type="AlphaFoldDB" id="A0A8S0T4S3"/>
<dbReference type="InterPro" id="IPR055336">
    <property type="entry name" value="At4g00755-like"/>
</dbReference>
<dbReference type="Proteomes" id="UP000594638">
    <property type="component" value="Unassembled WGS sequence"/>
</dbReference>
<dbReference type="PANTHER" id="PTHR39741:SF2">
    <property type="entry name" value="F-BOX DOMAIN-CONTAINING PROTEIN"/>
    <property type="match status" value="1"/>
</dbReference>
<dbReference type="Gramene" id="OE9A073860T2">
    <property type="protein sequence ID" value="OE9A073860C2"/>
    <property type="gene ID" value="OE9A073860"/>
</dbReference>
<dbReference type="Gramene" id="OE9A073860T3">
    <property type="protein sequence ID" value="OE9A073860C3"/>
    <property type="gene ID" value="OE9A073860"/>
</dbReference>
<dbReference type="Gene3D" id="1.20.1280.50">
    <property type="match status" value="1"/>
</dbReference>
<sequence length="374" mass="42078">MEAGSDFIQYLGSDMSIKILTSLNDPSDLVRVSAVSISWRQFVIANGLSKQLCVRTCPEVSSFANIVEVKNTIEPLDNGNEDSSEWACLERDHRVYAFLTRSLTLFAWKDCISDAIVASSTDNYPQESIKNTLESSDRVDQRASYWSSKGASNPAVPETLTYKLAARLCMITEVHVQPFLAYFQFGFPIYSAKAVRFRMGHPKDLMEVENVDTDEFPAHQESAGDKFLWTYTSPEFPMAQENRLQKFKLPEPVLCIGGILQVELLGRVQTQQMDGLYYICIGHVQAVGRPLSPAFDIKMMDESGKCTLEYNPEAAAHCLSLAKHPEIEPNCRPQFHRFSASIRGWEQMILNSLLRAGPMVLDPDFDSDDDEFLA</sequence>
<organism evidence="1 2">
    <name type="scientific">Olea europaea subsp. europaea</name>
    <dbReference type="NCBI Taxonomy" id="158383"/>
    <lineage>
        <taxon>Eukaryota</taxon>
        <taxon>Viridiplantae</taxon>
        <taxon>Streptophyta</taxon>
        <taxon>Embryophyta</taxon>
        <taxon>Tracheophyta</taxon>
        <taxon>Spermatophyta</taxon>
        <taxon>Magnoliopsida</taxon>
        <taxon>eudicotyledons</taxon>
        <taxon>Gunneridae</taxon>
        <taxon>Pentapetalae</taxon>
        <taxon>asterids</taxon>
        <taxon>lamiids</taxon>
        <taxon>Lamiales</taxon>
        <taxon>Oleaceae</taxon>
        <taxon>Oleeae</taxon>
        <taxon>Olea</taxon>
    </lineage>
</organism>
<dbReference type="PANTHER" id="PTHR39741">
    <property type="entry name" value="F-BOX DOMAIN CONTAINING PROTEIN, EXPRESSED"/>
    <property type="match status" value="1"/>
</dbReference>
<protein>
    <submittedName>
        <fullName evidence="1">F-box At4g00755-like</fullName>
    </submittedName>
</protein>
<name>A0A8S0T4S3_OLEEU</name>
<dbReference type="SUPFAM" id="SSF81383">
    <property type="entry name" value="F-box domain"/>
    <property type="match status" value="1"/>
</dbReference>
<keyword evidence="2" id="KW-1185">Reference proteome</keyword>
<dbReference type="OrthoDB" id="63379at2759"/>
<dbReference type="Gramene" id="OE9A073860T1">
    <property type="protein sequence ID" value="OE9A073860C1"/>
    <property type="gene ID" value="OE9A073860"/>
</dbReference>
<comment type="caution">
    <text evidence="1">The sequence shown here is derived from an EMBL/GenBank/DDBJ whole genome shotgun (WGS) entry which is preliminary data.</text>
</comment>
<gene>
    <name evidence="1" type="ORF">OLEA9_A073860</name>
</gene>
<evidence type="ECO:0000313" key="2">
    <source>
        <dbReference type="Proteomes" id="UP000594638"/>
    </source>
</evidence>
<proteinExistence type="predicted"/>